<protein>
    <submittedName>
        <fullName evidence="1">Poly(Hydroxyalcanoate) granule associated protein</fullName>
    </submittedName>
</protein>
<dbReference type="AlphaFoldDB" id="A0A2T0B083"/>
<dbReference type="InterPro" id="IPR008769">
    <property type="entry name" value="PhaF_PhaI"/>
</dbReference>
<reference evidence="1 2" key="1">
    <citation type="submission" date="2018-03" db="EMBL/GenBank/DDBJ databases">
        <title>Genome sequence of Clostridium liquoris DSM 100320.</title>
        <authorList>
            <person name="Poehlein A."/>
            <person name="Daniel R."/>
        </authorList>
    </citation>
    <scope>NUCLEOTIDE SEQUENCE [LARGE SCALE GENOMIC DNA]</scope>
    <source>
        <strain evidence="1 2">DSM 100320</strain>
    </source>
</reference>
<evidence type="ECO:0000313" key="2">
    <source>
        <dbReference type="Proteomes" id="UP000239706"/>
    </source>
</evidence>
<dbReference type="OrthoDB" id="2134917at2"/>
<gene>
    <name evidence="1" type="ORF">CLLI_26740</name>
</gene>
<sequence>MLNELKNVFLAGVGSAAYTYEKAIKLVDEMVQKGKITVDEGKELSEELKRTVKTKTSDESSKPITKEDFRELLKEMDFASKEDFDSLNNRLNSLEEKINKNDAE</sequence>
<dbReference type="Proteomes" id="UP000239706">
    <property type="component" value="Unassembled WGS sequence"/>
</dbReference>
<keyword evidence="2" id="KW-1185">Reference proteome</keyword>
<dbReference type="EMBL" id="PVXO01000071">
    <property type="protein sequence ID" value="PRR76937.1"/>
    <property type="molecule type" value="Genomic_DNA"/>
</dbReference>
<dbReference type="RefSeq" id="WP_106064699.1">
    <property type="nucleotide sequence ID" value="NZ_PVXO01000071.1"/>
</dbReference>
<proteinExistence type="predicted"/>
<name>A0A2T0B083_9CLOT</name>
<organism evidence="1 2">
    <name type="scientific">Clostridium liquoris</name>
    <dbReference type="NCBI Taxonomy" id="1289519"/>
    <lineage>
        <taxon>Bacteria</taxon>
        <taxon>Bacillati</taxon>
        <taxon>Bacillota</taxon>
        <taxon>Clostridia</taxon>
        <taxon>Eubacteriales</taxon>
        <taxon>Clostridiaceae</taxon>
        <taxon>Clostridium</taxon>
    </lineage>
</organism>
<dbReference type="PANTHER" id="PTHR38664">
    <property type="entry name" value="SLR0058 PROTEIN"/>
    <property type="match status" value="1"/>
</dbReference>
<accession>A0A2T0B083</accession>
<comment type="caution">
    <text evidence="1">The sequence shown here is derived from an EMBL/GenBank/DDBJ whole genome shotgun (WGS) entry which is preliminary data.</text>
</comment>
<evidence type="ECO:0000313" key="1">
    <source>
        <dbReference type="EMBL" id="PRR76937.1"/>
    </source>
</evidence>
<dbReference type="PANTHER" id="PTHR38664:SF1">
    <property type="entry name" value="SLR0058 PROTEIN"/>
    <property type="match status" value="1"/>
</dbReference>